<evidence type="ECO:0000313" key="2">
    <source>
        <dbReference type="Proteomes" id="UP001157502"/>
    </source>
</evidence>
<keyword evidence="2" id="KW-1185">Reference proteome</keyword>
<proteinExistence type="predicted"/>
<organism evidence="1 2">
    <name type="scientific">Dallia pectoralis</name>
    <name type="common">Alaska blackfish</name>
    <dbReference type="NCBI Taxonomy" id="75939"/>
    <lineage>
        <taxon>Eukaryota</taxon>
        <taxon>Metazoa</taxon>
        <taxon>Chordata</taxon>
        <taxon>Craniata</taxon>
        <taxon>Vertebrata</taxon>
        <taxon>Euteleostomi</taxon>
        <taxon>Actinopterygii</taxon>
        <taxon>Neopterygii</taxon>
        <taxon>Teleostei</taxon>
        <taxon>Protacanthopterygii</taxon>
        <taxon>Esociformes</taxon>
        <taxon>Umbridae</taxon>
        <taxon>Dallia</taxon>
    </lineage>
</organism>
<gene>
    <name evidence="1" type="ORF">DPEC_G00285390</name>
</gene>
<protein>
    <submittedName>
        <fullName evidence="1">Uncharacterized protein</fullName>
    </submittedName>
</protein>
<name>A0ACC2FJQ4_DALPE</name>
<accession>A0ACC2FJQ4</accession>
<comment type="caution">
    <text evidence="1">The sequence shown here is derived from an EMBL/GenBank/DDBJ whole genome shotgun (WGS) entry which is preliminary data.</text>
</comment>
<dbReference type="EMBL" id="CM055753">
    <property type="protein sequence ID" value="KAJ7991585.1"/>
    <property type="molecule type" value="Genomic_DNA"/>
</dbReference>
<dbReference type="Proteomes" id="UP001157502">
    <property type="component" value="Chromosome 26"/>
</dbReference>
<sequence>METLLVQLFHKQYLGIKSVSVSDWEITTGALATIKRKVVGRNGIATGELDPRDVWSGGGARGAMLSEWALCPRVGALHAPPLTRGTLVERDPSMPGSVGGDAGNWLGGGGVKEDHRNG</sequence>
<reference evidence="1" key="1">
    <citation type="submission" date="2021-05" db="EMBL/GenBank/DDBJ databases">
        <authorList>
            <person name="Pan Q."/>
            <person name="Jouanno E."/>
            <person name="Zahm M."/>
            <person name="Klopp C."/>
            <person name="Cabau C."/>
            <person name="Louis A."/>
            <person name="Berthelot C."/>
            <person name="Parey E."/>
            <person name="Roest Crollius H."/>
            <person name="Montfort J."/>
            <person name="Robinson-Rechavi M."/>
            <person name="Bouchez O."/>
            <person name="Lampietro C."/>
            <person name="Lopez Roques C."/>
            <person name="Donnadieu C."/>
            <person name="Postlethwait J."/>
            <person name="Bobe J."/>
            <person name="Dillon D."/>
            <person name="Chandos A."/>
            <person name="von Hippel F."/>
            <person name="Guiguen Y."/>
        </authorList>
    </citation>
    <scope>NUCLEOTIDE SEQUENCE</scope>
    <source>
        <strain evidence="1">YG-Jan2019</strain>
    </source>
</reference>
<evidence type="ECO:0000313" key="1">
    <source>
        <dbReference type="EMBL" id="KAJ7991585.1"/>
    </source>
</evidence>